<protein>
    <submittedName>
        <fullName evidence="2">M15 family metallopeptidase</fullName>
    </submittedName>
</protein>
<evidence type="ECO:0000313" key="2">
    <source>
        <dbReference type="EMBL" id="MCV2883774.1"/>
    </source>
</evidence>
<accession>A0ABT3A557</accession>
<comment type="caution">
    <text evidence="2">The sequence shown here is derived from an EMBL/GenBank/DDBJ whole genome shotgun (WGS) entry which is preliminary data.</text>
</comment>
<gene>
    <name evidence="2" type="ORF">OE749_03535</name>
</gene>
<evidence type="ECO:0000313" key="3">
    <source>
        <dbReference type="Proteomes" id="UP001652504"/>
    </source>
</evidence>
<dbReference type="PANTHER" id="PTHR34385:SF1">
    <property type="entry name" value="PEPTIDOGLYCAN L-ALANYL-D-GLUTAMATE ENDOPEPTIDASE CWLK"/>
    <property type="match status" value="1"/>
</dbReference>
<dbReference type="InterPro" id="IPR009045">
    <property type="entry name" value="Zn_M74/Hedgehog-like"/>
</dbReference>
<name>A0ABT3A557_9ALTE</name>
<dbReference type="InterPro" id="IPR052179">
    <property type="entry name" value="DD-CPase-like"/>
</dbReference>
<dbReference type="Pfam" id="PF02557">
    <property type="entry name" value="VanY"/>
    <property type="match status" value="1"/>
</dbReference>
<dbReference type="RefSeq" id="WP_263710987.1">
    <property type="nucleotide sequence ID" value="NZ_JAOWKX010000002.1"/>
</dbReference>
<dbReference type="EMBL" id="JAOWKX010000002">
    <property type="protein sequence ID" value="MCV2883774.1"/>
    <property type="molecule type" value="Genomic_DNA"/>
</dbReference>
<dbReference type="Gene3D" id="3.30.1380.10">
    <property type="match status" value="1"/>
</dbReference>
<dbReference type="PANTHER" id="PTHR34385">
    <property type="entry name" value="D-ALANYL-D-ALANINE CARBOXYPEPTIDASE"/>
    <property type="match status" value="1"/>
</dbReference>
<keyword evidence="3" id="KW-1185">Reference proteome</keyword>
<evidence type="ECO:0000259" key="1">
    <source>
        <dbReference type="Pfam" id="PF02557"/>
    </source>
</evidence>
<dbReference type="SUPFAM" id="SSF55166">
    <property type="entry name" value="Hedgehog/DD-peptidase"/>
    <property type="match status" value="1"/>
</dbReference>
<feature type="domain" description="D-alanyl-D-alanine carboxypeptidase-like core" evidence="1">
    <location>
        <begin position="25"/>
        <end position="181"/>
    </location>
</feature>
<dbReference type="CDD" id="cd14847">
    <property type="entry name" value="DD-carboxypeptidase_like"/>
    <property type="match status" value="1"/>
</dbReference>
<proteinExistence type="predicted"/>
<dbReference type="InterPro" id="IPR003709">
    <property type="entry name" value="VanY-like_core_dom"/>
</dbReference>
<dbReference type="Proteomes" id="UP001652504">
    <property type="component" value="Unassembled WGS sequence"/>
</dbReference>
<sequence>MAVSTHSLFWMGVSTSHLTALDERHHVHTDVVEAFRAMQNSARTQGIDLQLASSFRSFDRQLMIWNKKWRGELPLYDINGNELNPDDLSDHDKLHAILTWSALPGGSRHHWGTDVDVYDAAGCKAANVQLQLVPEEYEAGGPCYPLNQWLNIHMREYGFYRPYHKYNGGVAPEPWHLSHAPTAKVIEKALDLDVLAQQLSSCDILGKSVILQELPTLFERYTLNGKR</sequence>
<organism evidence="2 3">
    <name type="scientific">Fluctibacter corallii</name>
    <dbReference type="NCBI Taxonomy" id="2984329"/>
    <lineage>
        <taxon>Bacteria</taxon>
        <taxon>Pseudomonadati</taxon>
        <taxon>Pseudomonadota</taxon>
        <taxon>Gammaproteobacteria</taxon>
        <taxon>Alteromonadales</taxon>
        <taxon>Alteromonadaceae</taxon>
        <taxon>Fluctibacter</taxon>
    </lineage>
</organism>
<reference evidence="2 3" key="1">
    <citation type="submission" date="2022-10" db="EMBL/GenBank/DDBJ databases">
        <title>Aestuariibacter sp. AA17 isolated from Montipora capitata coral fragment.</title>
        <authorList>
            <person name="Emsley S.A."/>
            <person name="Pfannmuller K.M."/>
            <person name="Loughran R.M."/>
            <person name="Shlafstein M."/>
            <person name="Papke E."/>
            <person name="Saw J.H."/>
            <person name="Ushijima B."/>
            <person name="Videau P."/>
        </authorList>
    </citation>
    <scope>NUCLEOTIDE SEQUENCE [LARGE SCALE GENOMIC DNA]</scope>
    <source>
        <strain evidence="2 3">AA17</strain>
    </source>
</reference>